<dbReference type="EMBL" id="CAWYQH010000119">
    <property type="protein sequence ID" value="CAK8690650.1"/>
    <property type="molecule type" value="Genomic_DNA"/>
</dbReference>
<dbReference type="Proteomes" id="UP001642483">
    <property type="component" value="Unassembled WGS sequence"/>
</dbReference>
<feature type="domain" description="Major facilitator superfamily (MFS) profile" evidence="7">
    <location>
        <begin position="8"/>
        <end position="428"/>
    </location>
</feature>
<evidence type="ECO:0000256" key="3">
    <source>
        <dbReference type="ARBA" id="ARBA00022989"/>
    </source>
</evidence>
<feature type="transmembrane region" description="Helical" evidence="6">
    <location>
        <begin position="142"/>
        <end position="161"/>
    </location>
</feature>
<keyword evidence="4 6" id="KW-0472">Membrane</keyword>
<feature type="transmembrane region" description="Helical" evidence="6">
    <location>
        <begin position="244"/>
        <end position="261"/>
    </location>
</feature>
<dbReference type="InterPro" id="IPR036259">
    <property type="entry name" value="MFS_trans_sf"/>
</dbReference>
<gene>
    <name evidence="8" type="ORF">CVLEPA_LOCUS23241</name>
</gene>
<accession>A0ABP0GFU0</accession>
<evidence type="ECO:0000313" key="8">
    <source>
        <dbReference type="EMBL" id="CAK8690650.1"/>
    </source>
</evidence>
<keyword evidence="3 6" id="KW-1133">Transmembrane helix</keyword>
<dbReference type="PANTHER" id="PTHR23510:SF16">
    <property type="entry name" value="MAJOR FACILITATOR SUPERFAMILY (MFS) PROFILE DOMAIN-CONTAINING PROTEIN"/>
    <property type="match status" value="1"/>
</dbReference>
<feature type="transmembrane region" description="Helical" evidence="6">
    <location>
        <begin position="42"/>
        <end position="62"/>
    </location>
</feature>
<feature type="transmembrane region" description="Helical" evidence="6">
    <location>
        <begin position="104"/>
        <end position="121"/>
    </location>
</feature>
<dbReference type="PANTHER" id="PTHR23510">
    <property type="entry name" value="INNER MEMBRANE TRANSPORT PROTEIN YAJR"/>
    <property type="match status" value="1"/>
</dbReference>
<protein>
    <recommendedName>
        <fullName evidence="7">Major facilitator superfamily (MFS) profile domain-containing protein</fullName>
    </recommendedName>
</protein>
<feature type="region of interest" description="Disordered" evidence="5">
    <location>
        <begin position="435"/>
        <end position="462"/>
    </location>
</feature>
<evidence type="ECO:0000256" key="1">
    <source>
        <dbReference type="ARBA" id="ARBA00004141"/>
    </source>
</evidence>
<comment type="subcellular location">
    <subcellularLocation>
        <location evidence="1">Membrane</location>
        <topology evidence="1">Multi-pass membrane protein</topology>
    </subcellularLocation>
</comment>
<feature type="transmembrane region" description="Helical" evidence="6">
    <location>
        <begin position="281"/>
        <end position="298"/>
    </location>
</feature>
<dbReference type="Gene3D" id="1.20.1250.20">
    <property type="entry name" value="MFS general substrate transporter like domains"/>
    <property type="match status" value="1"/>
</dbReference>
<proteinExistence type="predicted"/>
<evidence type="ECO:0000256" key="5">
    <source>
        <dbReference type="SAM" id="MobiDB-lite"/>
    </source>
</evidence>
<evidence type="ECO:0000256" key="2">
    <source>
        <dbReference type="ARBA" id="ARBA00022692"/>
    </source>
</evidence>
<feature type="transmembrane region" description="Helical" evidence="6">
    <location>
        <begin position="339"/>
        <end position="362"/>
    </location>
</feature>
<evidence type="ECO:0000256" key="6">
    <source>
        <dbReference type="SAM" id="Phobius"/>
    </source>
</evidence>
<feature type="transmembrane region" description="Helical" evidence="6">
    <location>
        <begin position="406"/>
        <end position="428"/>
    </location>
</feature>
<organism evidence="8 9">
    <name type="scientific">Clavelina lepadiformis</name>
    <name type="common">Light-bulb sea squirt</name>
    <name type="synonym">Ascidia lepadiformis</name>
    <dbReference type="NCBI Taxonomy" id="159417"/>
    <lineage>
        <taxon>Eukaryota</taxon>
        <taxon>Metazoa</taxon>
        <taxon>Chordata</taxon>
        <taxon>Tunicata</taxon>
        <taxon>Ascidiacea</taxon>
        <taxon>Aplousobranchia</taxon>
        <taxon>Clavelinidae</taxon>
        <taxon>Clavelina</taxon>
    </lineage>
</organism>
<feature type="transmembrane region" description="Helical" evidence="6">
    <location>
        <begin position="383"/>
        <end position="400"/>
    </location>
</feature>
<dbReference type="InterPro" id="IPR020846">
    <property type="entry name" value="MFS_dom"/>
</dbReference>
<feature type="compositionally biased region" description="Polar residues" evidence="5">
    <location>
        <begin position="435"/>
        <end position="452"/>
    </location>
</feature>
<feature type="transmembrane region" description="Helical" evidence="6">
    <location>
        <begin position="9"/>
        <end position="30"/>
    </location>
</feature>
<evidence type="ECO:0000256" key="4">
    <source>
        <dbReference type="ARBA" id="ARBA00023136"/>
    </source>
</evidence>
<comment type="caution">
    <text evidence="8">The sequence shown here is derived from an EMBL/GenBank/DDBJ whole genome shotgun (WGS) entry which is preliminary data.</text>
</comment>
<feature type="transmembrane region" description="Helical" evidence="6">
    <location>
        <begin position="310"/>
        <end position="333"/>
    </location>
</feature>
<dbReference type="Pfam" id="PF07690">
    <property type="entry name" value="MFS_1"/>
    <property type="match status" value="1"/>
</dbReference>
<keyword evidence="2 6" id="KW-0812">Transmembrane</keyword>
<keyword evidence="9" id="KW-1185">Reference proteome</keyword>
<dbReference type="InterPro" id="IPR051068">
    <property type="entry name" value="MFS_Domain-Containing_Protein"/>
</dbReference>
<dbReference type="PROSITE" id="PS50850">
    <property type="entry name" value="MFS"/>
    <property type="match status" value="1"/>
</dbReference>
<sequence length="462" mass="50936">MVKKLSPTFIIICLYYLLSGVEYAVILPTLNMYLASLNASSFFIGMVLSSFSLTGLLSAPLYGQITDVTGSTKATVMVSNLFEIGGNFMYFAATGPYMVMGSRLIAGLGSGSGSSILGMISRSTSNEERTAAFSQLMSLRQMGLIIGPAFNIFLAKLDFYIGNFHVNSLTSPGIFMALLWVIHELLMACFYHEIPLLKKSSGYASVNSTSDDESSSTEDTIIRRPRSETRFLTYVYNDLLREEVIVCLTVTFMVMFVQTGIETLLTPLTKQLFGWEELPNSLFFCVAGLLLVVSFFSLAKLSEKFSDRRLLVVGTAIMSLLYVLFLFFVIFGVREPKGTVWVLVVFCIHSVILVLDLPFVWVPQASLFSKVTSEKTQAFNQGIRLLVMGLGQILGPLWAASLLKRLPVFAAVNLFLILLLLIMITASYKRLEVATQPNSNGSHPTATENTPLLTDRHSSVNA</sequence>
<dbReference type="SUPFAM" id="SSF103473">
    <property type="entry name" value="MFS general substrate transporter"/>
    <property type="match status" value="1"/>
</dbReference>
<feature type="transmembrane region" description="Helical" evidence="6">
    <location>
        <begin position="173"/>
        <end position="191"/>
    </location>
</feature>
<reference evidence="8 9" key="1">
    <citation type="submission" date="2024-02" db="EMBL/GenBank/DDBJ databases">
        <authorList>
            <person name="Daric V."/>
            <person name="Darras S."/>
        </authorList>
    </citation>
    <scope>NUCLEOTIDE SEQUENCE [LARGE SCALE GENOMIC DNA]</scope>
</reference>
<evidence type="ECO:0000259" key="7">
    <source>
        <dbReference type="PROSITE" id="PS50850"/>
    </source>
</evidence>
<name>A0ABP0GFU0_CLALP</name>
<feature type="transmembrane region" description="Helical" evidence="6">
    <location>
        <begin position="74"/>
        <end position="92"/>
    </location>
</feature>
<dbReference type="InterPro" id="IPR011701">
    <property type="entry name" value="MFS"/>
</dbReference>
<evidence type="ECO:0000313" key="9">
    <source>
        <dbReference type="Proteomes" id="UP001642483"/>
    </source>
</evidence>